<organism evidence="1 2">
    <name type="scientific">Forsythia ovata</name>
    <dbReference type="NCBI Taxonomy" id="205694"/>
    <lineage>
        <taxon>Eukaryota</taxon>
        <taxon>Viridiplantae</taxon>
        <taxon>Streptophyta</taxon>
        <taxon>Embryophyta</taxon>
        <taxon>Tracheophyta</taxon>
        <taxon>Spermatophyta</taxon>
        <taxon>Magnoliopsida</taxon>
        <taxon>eudicotyledons</taxon>
        <taxon>Gunneridae</taxon>
        <taxon>Pentapetalae</taxon>
        <taxon>asterids</taxon>
        <taxon>lamiids</taxon>
        <taxon>Lamiales</taxon>
        <taxon>Oleaceae</taxon>
        <taxon>Forsythieae</taxon>
        <taxon>Forsythia</taxon>
    </lineage>
</organism>
<gene>
    <name evidence="1" type="ORF">Fot_28856</name>
</gene>
<comment type="caution">
    <text evidence="1">The sequence shown here is derived from an EMBL/GenBank/DDBJ whole genome shotgun (WGS) entry which is preliminary data.</text>
</comment>
<keyword evidence="2" id="KW-1185">Reference proteome</keyword>
<sequence>MEIHHVSALSARTVSHFFKVDLYTCLYIIEEAKLTRALLFEKNNSDSRTWDYTTLAMLLRPLVTEHMTGKETGGSQNPSHKLMAAKKQYFLKPRNCFTSGVPGTHQLLQIVSQNIYN</sequence>
<dbReference type="EMBL" id="JBFOLJ010000008">
    <property type="protein sequence ID" value="KAL2514885.1"/>
    <property type="molecule type" value="Genomic_DNA"/>
</dbReference>
<name>A0ABD1TQ76_9LAMI</name>
<dbReference type="Proteomes" id="UP001604277">
    <property type="component" value="Unassembled WGS sequence"/>
</dbReference>
<proteinExistence type="predicted"/>
<dbReference type="AlphaFoldDB" id="A0ABD1TQ76"/>
<evidence type="ECO:0000313" key="1">
    <source>
        <dbReference type="EMBL" id="KAL2514885.1"/>
    </source>
</evidence>
<accession>A0ABD1TQ76</accession>
<protein>
    <submittedName>
        <fullName evidence="1">Uncharacterized protein</fullName>
    </submittedName>
</protein>
<reference evidence="2" key="1">
    <citation type="submission" date="2024-07" db="EMBL/GenBank/DDBJ databases">
        <title>Two chromosome-level genome assemblies of Korean endemic species Abeliophyllum distichum and Forsythia ovata (Oleaceae).</title>
        <authorList>
            <person name="Jang H."/>
        </authorList>
    </citation>
    <scope>NUCLEOTIDE SEQUENCE [LARGE SCALE GENOMIC DNA]</scope>
</reference>
<evidence type="ECO:0000313" key="2">
    <source>
        <dbReference type="Proteomes" id="UP001604277"/>
    </source>
</evidence>